<dbReference type="Gene3D" id="3.40.50.720">
    <property type="entry name" value="NAD(P)-binding Rossmann-like Domain"/>
    <property type="match status" value="2"/>
</dbReference>
<dbReference type="PANTHER" id="PTHR44656:SF6">
    <property type="entry name" value="DEHYDROGENASE_REDUCTASE SDR FAMILY MEMBER 12-LIKE"/>
    <property type="match status" value="1"/>
</dbReference>
<keyword evidence="2" id="KW-1185">Reference proteome</keyword>
<reference evidence="1 2" key="1">
    <citation type="submission" date="2019-01" db="EMBL/GenBank/DDBJ databases">
        <title>Draft Genome and Complete Hox-Cluster Characterization of the Sterlet Sturgeon (Acipenser ruthenus).</title>
        <authorList>
            <person name="Wei Q."/>
        </authorList>
    </citation>
    <scope>NUCLEOTIDE SEQUENCE [LARGE SCALE GENOMIC DNA]</scope>
    <source>
        <strain evidence="1">WHYD16114868_AA</strain>
        <tissue evidence="1">Blood</tissue>
    </source>
</reference>
<dbReference type="Pfam" id="PF00106">
    <property type="entry name" value="adh_short"/>
    <property type="match status" value="1"/>
</dbReference>
<organism evidence="1 2">
    <name type="scientific">Acipenser ruthenus</name>
    <name type="common">Sterlet sturgeon</name>
    <dbReference type="NCBI Taxonomy" id="7906"/>
    <lineage>
        <taxon>Eukaryota</taxon>
        <taxon>Metazoa</taxon>
        <taxon>Chordata</taxon>
        <taxon>Craniata</taxon>
        <taxon>Vertebrata</taxon>
        <taxon>Euteleostomi</taxon>
        <taxon>Actinopterygii</taxon>
        <taxon>Chondrostei</taxon>
        <taxon>Acipenseriformes</taxon>
        <taxon>Acipenseridae</taxon>
        <taxon>Acipenser</taxon>
    </lineage>
</organism>
<gene>
    <name evidence="1" type="ORF">EOD39_8121</name>
</gene>
<comment type="caution">
    <text evidence="1">The sequence shown here is derived from an EMBL/GenBank/DDBJ whole genome shotgun (WGS) entry which is preliminary data.</text>
</comment>
<dbReference type="InterPro" id="IPR052992">
    <property type="entry name" value="SDR_member_12"/>
</dbReference>
<protein>
    <submittedName>
        <fullName evidence="1">Dehydrogenase/reductase SDR family member 12</fullName>
    </submittedName>
</protein>
<proteinExistence type="predicted"/>
<dbReference type="EMBL" id="SCEB01000096">
    <property type="protein sequence ID" value="RXN01021.1"/>
    <property type="molecule type" value="Genomic_DNA"/>
</dbReference>
<sequence>MSLYRNTIWFFKGIQEYTRGGYEAAARLFVEKNMDVTVSDRSYMITGANSGLGKASALEIAKKGGAVHLVCRNKDRAEEARAEIAKESGNNDIFVHILDMSEAKKVWEFAEGFKKDHKSLNVLINNAGCMITVSSGGMLIQKLDMEDLQAEKGHFDGTLVYAQNKRQQVVMTEQWAKMHSSIHFSAMHPGWADTPAVRSAMPDFHRSMKNKLRTAEQGADTIVWLALSEAARTQPSGLFFQDRKAVSTHLPLAWTRSTPEEEQKFMKILDYLANSFQPQ</sequence>
<dbReference type="InterPro" id="IPR036291">
    <property type="entry name" value="NAD(P)-bd_dom_sf"/>
</dbReference>
<dbReference type="PANTHER" id="PTHR44656">
    <property type="entry name" value="DEHYDROGENASE/REDUCTASE SDR FAMILY MEMBER 12"/>
    <property type="match status" value="1"/>
</dbReference>
<dbReference type="PRINTS" id="PR00081">
    <property type="entry name" value="GDHRDH"/>
</dbReference>
<evidence type="ECO:0000313" key="1">
    <source>
        <dbReference type="EMBL" id="RXN01021.1"/>
    </source>
</evidence>
<dbReference type="SUPFAM" id="SSF51735">
    <property type="entry name" value="NAD(P)-binding Rossmann-fold domains"/>
    <property type="match status" value="1"/>
</dbReference>
<name>A0A662YWD3_ACIRT</name>
<accession>A0A662YWD3</accession>
<evidence type="ECO:0000313" key="2">
    <source>
        <dbReference type="Proteomes" id="UP000289886"/>
    </source>
</evidence>
<dbReference type="InterPro" id="IPR002347">
    <property type="entry name" value="SDR_fam"/>
</dbReference>
<dbReference type="Proteomes" id="UP000289886">
    <property type="component" value="Unassembled WGS sequence"/>
</dbReference>
<dbReference type="AlphaFoldDB" id="A0A662YWD3"/>